<evidence type="ECO:0000313" key="1">
    <source>
        <dbReference type="EMBL" id="CAI9622907.1"/>
    </source>
</evidence>
<gene>
    <name evidence="1" type="ORF">SPARVUS_LOCUS16354508</name>
</gene>
<accession>A0ABN9HQ40</accession>
<dbReference type="Proteomes" id="UP001162483">
    <property type="component" value="Unassembled WGS sequence"/>
</dbReference>
<reference evidence="1" key="1">
    <citation type="submission" date="2023-05" db="EMBL/GenBank/DDBJ databases">
        <authorList>
            <person name="Stuckert A."/>
        </authorList>
    </citation>
    <scope>NUCLEOTIDE SEQUENCE</scope>
</reference>
<comment type="caution">
    <text evidence="1">The sequence shown here is derived from an EMBL/GenBank/DDBJ whole genome shotgun (WGS) entry which is preliminary data.</text>
</comment>
<dbReference type="EMBL" id="CATNWA010021488">
    <property type="protein sequence ID" value="CAI9622907.1"/>
    <property type="molecule type" value="Genomic_DNA"/>
</dbReference>
<evidence type="ECO:0000313" key="2">
    <source>
        <dbReference type="Proteomes" id="UP001162483"/>
    </source>
</evidence>
<feature type="non-terminal residue" evidence="1">
    <location>
        <position position="105"/>
    </location>
</feature>
<keyword evidence="2" id="KW-1185">Reference proteome</keyword>
<name>A0ABN9HQ40_9NEOB</name>
<organism evidence="1 2">
    <name type="scientific">Staurois parvus</name>
    <dbReference type="NCBI Taxonomy" id="386267"/>
    <lineage>
        <taxon>Eukaryota</taxon>
        <taxon>Metazoa</taxon>
        <taxon>Chordata</taxon>
        <taxon>Craniata</taxon>
        <taxon>Vertebrata</taxon>
        <taxon>Euteleostomi</taxon>
        <taxon>Amphibia</taxon>
        <taxon>Batrachia</taxon>
        <taxon>Anura</taxon>
        <taxon>Neobatrachia</taxon>
        <taxon>Ranoidea</taxon>
        <taxon>Ranidae</taxon>
        <taxon>Staurois</taxon>
    </lineage>
</organism>
<proteinExistence type="predicted"/>
<protein>
    <submittedName>
        <fullName evidence="1">Uncharacterized protein</fullName>
    </submittedName>
</protein>
<sequence length="105" mass="11402">MYTVMYIPAPLYSIIVIGHVYSNYLLLEEPHGGGEGVSSQRRRADLSCTCPLSGGAEEARNRNSETGNRLHNEAWSAAAPSSVLAAREFLLTFGERASELFQALG</sequence>